<evidence type="ECO:0000259" key="1">
    <source>
        <dbReference type="Pfam" id="PF01609"/>
    </source>
</evidence>
<evidence type="ECO:0000313" key="3">
    <source>
        <dbReference type="Proteomes" id="UP000190959"/>
    </source>
</evidence>
<dbReference type="PANTHER" id="PTHR33408">
    <property type="entry name" value="TRANSPOSASE"/>
    <property type="match status" value="1"/>
</dbReference>
<dbReference type="AlphaFoldDB" id="A0A1S9NCG1"/>
<dbReference type="Pfam" id="PF01609">
    <property type="entry name" value="DDE_Tnp_1"/>
    <property type="match status" value="1"/>
</dbReference>
<comment type="caution">
    <text evidence="2">The sequence shown here is derived from an EMBL/GenBank/DDBJ whole genome shotgun (WGS) entry which is preliminary data.</text>
</comment>
<name>A0A1S9NCG1_CLOBE</name>
<dbReference type="Proteomes" id="UP000190959">
    <property type="component" value="Unassembled WGS sequence"/>
</dbReference>
<dbReference type="InterPro" id="IPR002559">
    <property type="entry name" value="Transposase_11"/>
</dbReference>
<sequence>MHMKDEHMRNSQLKTAYNVQIAVESEYLTGVGIFDDRNDIATLIPMLNNMKEKIGRKYFNIIADSGYKSKENYVFLESNKQTHYIKLQTYEKWKKEVLKII</sequence>
<dbReference type="PANTHER" id="PTHR33408:SF2">
    <property type="entry name" value="TRANSPOSASE DDE DOMAIN-CONTAINING PROTEIN"/>
    <property type="match status" value="1"/>
</dbReference>
<accession>A0A1S9NCG1</accession>
<dbReference type="EMBL" id="MWMH01000001">
    <property type="protein sequence ID" value="OOP75171.1"/>
    <property type="molecule type" value="Genomic_DNA"/>
</dbReference>
<feature type="domain" description="Transposase IS4-like" evidence="1">
    <location>
        <begin position="10"/>
        <end position="90"/>
    </location>
</feature>
<reference evidence="2 3" key="1">
    <citation type="submission" date="2017-02" db="EMBL/GenBank/DDBJ databases">
        <title>Genome sequence of Clostridium beijerinckii Br21.</title>
        <authorList>
            <person name="Fonseca B.C."/>
            <person name="Guazzaroni M.E."/>
            <person name="Riano-Pachon D.M."/>
            <person name="Reginatto V."/>
        </authorList>
    </citation>
    <scope>NUCLEOTIDE SEQUENCE [LARGE SCALE GENOMIC DNA]</scope>
    <source>
        <strain evidence="2 3">Br21</strain>
    </source>
</reference>
<organism evidence="2 3">
    <name type="scientific">Clostridium beijerinckii</name>
    <name type="common">Clostridium MP</name>
    <dbReference type="NCBI Taxonomy" id="1520"/>
    <lineage>
        <taxon>Bacteria</taxon>
        <taxon>Bacillati</taxon>
        <taxon>Bacillota</taxon>
        <taxon>Clostridia</taxon>
        <taxon>Eubacteriales</taxon>
        <taxon>Clostridiaceae</taxon>
        <taxon>Clostridium</taxon>
    </lineage>
</organism>
<proteinExistence type="predicted"/>
<evidence type="ECO:0000313" key="2">
    <source>
        <dbReference type="EMBL" id="OOP75171.1"/>
    </source>
</evidence>
<dbReference type="GO" id="GO:0006313">
    <property type="term" value="P:DNA transposition"/>
    <property type="evidence" value="ECO:0007669"/>
    <property type="project" value="InterPro"/>
</dbReference>
<gene>
    <name evidence="2" type="ORF">CBEIBR21_03100</name>
</gene>
<protein>
    <recommendedName>
        <fullName evidence="1">Transposase IS4-like domain-containing protein</fullName>
    </recommendedName>
</protein>
<dbReference type="GO" id="GO:0003677">
    <property type="term" value="F:DNA binding"/>
    <property type="evidence" value="ECO:0007669"/>
    <property type="project" value="InterPro"/>
</dbReference>
<dbReference type="GO" id="GO:0004803">
    <property type="term" value="F:transposase activity"/>
    <property type="evidence" value="ECO:0007669"/>
    <property type="project" value="InterPro"/>
</dbReference>